<sequence>MEVSSRRLRDEKEFPVKQIFHSYPTWLSRFPVSFGLLRSIRTDSGVYIQDRIFGRNLLIFGPAKTRLVSIALHEGAVRNTYSMKLPITGGLLSIPAPRAALLFTLHTVHGKESRRSEIVTRISGYRPALIGQPPVSGVRSAMYFSTQSLIHAGVMWRFHGYCWSKRRAN</sequence>
<name>A0A1Z5JS12_FISSO</name>
<dbReference type="InParanoid" id="A0A1Z5JS12"/>
<dbReference type="AlphaFoldDB" id="A0A1Z5JS12"/>
<dbReference type="OrthoDB" id="54607at2759"/>
<proteinExistence type="predicted"/>
<keyword evidence="2" id="KW-1185">Reference proteome</keyword>
<comment type="caution">
    <text evidence="1">The sequence shown here is derived from an EMBL/GenBank/DDBJ whole genome shotgun (WGS) entry which is preliminary data.</text>
</comment>
<protein>
    <submittedName>
        <fullName evidence="1">Uncharacterized protein</fullName>
    </submittedName>
</protein>
<evidence type="ECO:0000313" key="2">
    <source>
        <dbReference type="Proteomes" id="UP000198406"/>
    </source>
</evidence>
<evidence type="ECO:0000313" key="1">
    <source>
        <dbReference type="EMBL" id="GAX16551.1"/>
    </source>
</evidence>
<dbReference type="Proteomes" id="UP000198406">
    <property type="component" value="Unassembled WGS sequence"/>
</dbReference>
<gene>
    <name evidence="1" type="ORF">FisN_7Lh277</name>
</gene>
<dbReference type="EMBL" id="BDSP01000107">
    <property type="protein sequence ID" value="GAX16551.1"/>
    <property type="molecule type" value="Genomic_DNA"/>
</dbReference>
<organism evidence="1 2">
    <name type="scientific">Fistulifera solaris</name>
    <name type="common">Oleaginous diatom</name>
    <dbReference type="NCBI Taxonomy" id="1519565"/>
    <lineage>
        <taxon>Eukaryota</taxon>
        <taxon>Sar</taxon>
        <taxon>Stramenopiles</taxon>
        <taxon>Ochrophyta</taxon>
        <taxon>Bacillariophyta</taxon>
        <taxon>Bacillariophyceae</taxon>
        <taxon>Bacillariophycidae</taxon>
        <taxon>Naviculales</taxon>
        <taxon>Naviculaceae</taxon>
        <taxon>Fistulifera</taxon>
    </lineage>
</organism>
<accession>A0A1Z5JS12</accession>
<reference evidence="1 2" key="1">
    <citation type="journal article" date="2015" name="Plant Cell">
        <title>Oil accumulation by the oleaginous diatom Fistulifera solaris as revealed by the genome and transcriptome.</title>
        <authorList>
            <person name="Tanaka T."/>
            <person name="Maeda Y."/>
            <person name="Veluchamy A."/>
            <person name="Tanaka M."/>
            <person name="Abida H."/>
            <person name="Marechal E."/>
            <person name="Bowler C."/>
            <person name="Muto M."/>
            <person name="Sunaga Y."/>
            <person name="Tanaka M."/>
            <person name="Yoshino T."/>
            <person name="Taniguchi T."/>
            <person name="Fukuda Y."/>
            <person name="Nemoto M."/>
            <person name="Matsumoto M."/>
            <person name="Wong P.S."/>
            <person name="Aburatani S."/>
            <person name="Fujibuchi W."/>
        </authorList>
    </citation>
    <scope>NUCLEOTIDE SEQUENCE [LARGE SCALE GENOMIC DNA]</scope>
    <source>
        <strain evidence="1 2">JPCC DA0580</strain>
    </source>
</reference>